<sequence>MKTATYKPLRLFVFYRYKCRPMNFLNKLFGKAPVQIRTYDEFWKWFAAHEKQFHKTVRKGEQIETLFFDKLSPVLHQLNENFYCLTGMYDDDTAELVISAEGEIKAFVFAEDLVAAAPPMRGWRFTALKPAIGLDTGIRMSGYEFNAGNISFYNSGDDAFPDEIDITFVHQEYDEDNKDTIGSGIQIFLENALGELTASMQIDSMRFGAANGNTLIPVAKLSEYLTWREAEFVEKYKNTQWDGDGAFSLLEAQDEYNMPIFAALNTSLLQWQHKPSHPWLLVLEIEYAYDENGLPNNAALDLLNQLEDELLARLEPAGAPLYLGRKTNGGSRMIYFACREFREVSRQTTAFIRQHPEHTIHYRIFKDKYWMTMDMFDISP</sequence>
<keyword evidence="3" id="KW-1185">Reference proteome</keyword>
<accession>A0A3N4PBA2</accession>
<evidence type="ECO:0000259" key="1">
    <source>
        <dbReference type="Pfam" id="PF05117"/>
    </source>
</evidence>
<comment type="caution">
    <text evidence="2">The sequence shown here is derived from an EMBL/GenBank/DDBJ whole genome shotgun (WGS) entry which is preliminary data.</text>
</comment>
<dbReference type="AlphaFoldDB" id="A0A3N4PBA2"/>
<organism evidence="2 3">
    <name type="scientific">Chitinophaga lutea</name>
    <dbReference type="NCBI Taxonomy" id="2488634"/>
    <lineage>
        <taxon>Bacteria</taxon>
        <taxon>Pseudomonadati</taxon>
        <taxon>Bacteroidota</taxon>
        <taxon>Chitinophagia</taxon>
        <taxon>Chitinophagales</taxon>
        <taxon>Chitinophagaceae</taxon>
        <taxon>Chitinophaga</taxon>
    </lineage>
</organism>
<dbReference type="InterPro" id="IPR016097">
    <property type="entry name" value="DUF695"/>
</dbReference>
<reference evidence="2 3" key="1">
    <citation type="submission" date="2018-11" db="EMBL/GenBank/DDBJ databases">
        <title>Chitinophaga lutea sp.nov., isolate from arsenic contaminated soil.</title>
        <authorList>
            <person name="Zong Y."/>
        </authorList>
    </citation>
    <scope>NUCLEOTIDE SEQUENCE [LARGE SCALE GENOMIC DNA]</scope>
    <source>
        <strain evidence="2 3">ZY74</strain>
    </source>
</reference>
<evidence type="ECO:0000313" key="2">
    <source>
        <dbReference type="EMBL" id="RPE05952.1"/>
    </source>
</evidence>
<dbReference type="Proteomes" id="UP000278351">
    <property type="component" value="Unassembled WGS sequence"/>
</dbReference>
<name>A0A3N4PBA2_9BACT</name>
<dbReference type="EMBL" id="RPDH01000003">
    <property type="protein sequence ID" value="RPE05952.1"/>
    <property type="molecule type" value="Genomic_DNA"/>
</dbReference>
<feature type="domain" description="DUF695" evidence="1">
    <location>
        <begin position="258"/>
        <end position="372"/>
    </location>
</feature>
<evidence type="ECO:0000313" key="3">
    <source>
        <dbReference type="Proteomes" id="UP000278351"/>
    </source>
</evidence>
<protein>
    <submittedName>
        <fullName evidence="2">DUF695 domain-containing protein</fullName>
    </submittedName>
</protein>
<dbReference type="Pfam" id="PF05117">
    <property type="entry name" value="DUF695"/>
    <property type="match status" value="1"/>
</dbReference>
<proteinExistence type="predicted"/>
<gene>
    <name evidence="2" type="ORF">EGT74_26740</name>
</gene>